<gene>
    <name evidence="1" type="ORF">CSSPJE1EN2_LOCUS18472</name>
</gene>
<dbReference type="Proteomes" id="UP001497522">
    <property type="component" value="Chromosome 5"/>
</dbReference>
<proteinExistence type="predicted"/>
<sequence>MENYALTYSLSQKPHCLPLTHSRGRYEENLFWGSAGGTWTPHDAVALWLLPAWKRVRRTTLLTIGIDTEYSPGIVRRRPYIADFDPFKDFQCCCPTTFRIMGVSSIVSINGA</sequence>
<accession>A0ABP1BKW4</accession>
<protein>
    <submittedName>
        <fullName evidence="1">Uncharacterized protein</fullName>
    </submittedName>
</protein>
<organism evidence="1 2">
    <name type="scientific">Sphagnum jensenii</name>
    <dbReference type="NCBI Taxonomy" id="128206"/>
    <lineage>
        <taxon>Eukaryota</taxon>
        <taxon>Viridiplantae</taxon>
        <taxon>Streptophyta</taxon>
        <taxon>Embryophyta</taxon>
        <taxon>Bryophyta</taxon>
        <taxon>Sphagnophytina</taxon>
        <taxon>Sphagnopsida</taxon>
        <taxon>Sphagnales</taxon>
        <taxon>Sphagnaceae</taxon>
        <taxon>Sphagnum</taxon>
    </lineage>
</organism>
<reference evidence="1" key="1">
    <citation type="submission" date="2024-03" db="EMBL/GenBank/DDBJ databases">
        <authorList>
            <consortium name="ELIXIR-Norway"/>
            <consortium name="Elixir Norway"/>
        </authorList>
    </citation>
    <scope>NUCLEOTIDE SEQUENCE</scope>
</reference>
<name>A0ABP1BKW4_9BRYO</name>
<evidence type="ECO:0000313" key="2">
    <source>
        <dbReference type="Proteomes" id="UP001497522"/>
    </source>
</evidence>
<keyword evidence="2" id="KW-1185">Reference proteome</keyword>
<evidence type="ECO:0000313" key="1">
    <source>
        <dbReference type="EMBL" id="CAK9876250.1"/>
    </source>
</evidence>
<dbReference type="EMBL" id="OZ023706">
    <property type="protein sequence ID" value="CAK9876250.1"/>
    <property type="molecule type" value="Genomic_DNA"/>
</dbReference>